<evidence type="ECO:0000313" key="2">
    <source>
        <dbReference type="EMBL" id="KUJ14874.1"/>
    </source>
</evidence>
<feature type="compositionally biased region" description="Acidic residues" evidence="1">
    <location>
        <begin position="90"/>
        <end position="104"/>
    </location>
</feature>
<dbReference type="GeneID" id="28830951"/>
<feature type="region of interest" description="Disordered" evidence="1">
    <location>
        <begin position="88"/>
        <end position="156"/>
    </location>
</feature>
<accession>A0A194X488</accession>
<reference evidence="2 3" key="1">
    <citation type="submission" date="2015-10" db="EMBL/GenBank/DDBJ databases">
        <title>Full genome of DAOMC 229536 Phialocephala scopiformis, a fungal endophyte of spruce producing the potent anti-insectan compound rugulosin.</title>
        <authorList>
            <consortium name="DOE Joint Genome Institute"/>
            <person name="Walker A.K."/>
            <person name="Frasz S.L."/>
            <person name="Seifert K.A."/>
            <person name="Miller J.D."/>
            <person name="Mondo S.J."/>
            <person name="Labutti K."/>
            <person name="Lipzen A."/>
            <person name="Dockter R."/>
            <person name="Kennedy M."/>
            <person name="Grigoriev I.V."/>
            <person name="Spatafora J.W."/>
        </authorList>
    </citation>
    <scope>NUCLEOTIDE SEQUENCE [LARGE SCALE GENOMIC DNA]</scope>
    <source>
        <strain evidence="2 3">CBS 120377</strain>
    </source>
</reference>
<feature type="region of interest" description="Disordered" evidence="1">
    <location>
        <begin position="1"/>
        <end position="27"/>
    </location>
</feature>
<dbReference type="InParanoid" id="A0A194X488"/>
<sequence length="271" mass="29943">MSSQSSATPVSNDGDIAPQSPLPRPLNVSTWTKGRVFLWPSAVIESDESVATSSGGQLHGSSKTILYNGDHSIAAVFIPDSRKRSRLDYNEDTDEEDSEYEDIEEMKRKSNSGRNRTGPSSTRKQPRARASANPTSSAISTAPVAPATSTAPVTKKPKHISMFRWTQNEIDYLFDQIETYMKQLRRKLSNSEWIAIADAMNLHFRQQGGVIAGDKLATGESAPEDRAYPQRSAHTVRTYATNPDHKIGFAIYDRLCKKYVAGYTTPKSKAV</sequence>
<protein>
    <submittedName>
        <fullName evidence="2">Uncharacterized protein</fullName>
    </submittedName>
</protein>
<feature type="compositionally biased region" description="Polar residues" evidence="1">
    <location>
        <begin position="1"/>
        <end position="11"/>
    </location>
</feature>
<gene>
    <name evidence="2" type="ORF">LY89DRAFT_751497</name>
</gene>
<proteinExistence type="predicted"/>
<dbReference type="AlphaFoldDB" id="A0A194X488"/>
<feature type="compositionally biased region" description="Low complexity" evidence="1">
    <location>
        <begin position="134"/>
        <end position="154"/>
    </location>
</feature>
<keyword evidence="3" id="KW-1185">Reference proteome</keyword>
<dbReference type="KEGG" id="psco:LY89DRAFT_751497"/>
<dbReference type="EMBL" id="KQ947419">
    <property type="protein sequence ID" value="KUJ14874.1"/>
    <property type="molecule type" value="Genomic_DNA"/>
</dbReference>
<evidence type="ECO:0000256" key="1">
    <source>
        <dbReference type="SAM" id="MobiDB-lite"/>
    </source>
</evidence>
<feature type="compositionally biased region" description="Polar residues" evidence="1">
    <location>
        <begin position="112"/>
        <end position="123"/>
    </location>
</feature>
<organism evidence="2 3">
    <name type="scientific">Mollisia scopiformis</name>
    <name type="common">Conifer needle endophyte fungus</name>
    <name type="synonym">Phialocephala scopiformis</name>
    <dbReference type="NCBI Taxonomy" id="149040"/>
    <lineage>
        <taxon>Eukaryota</taxon>
        <taxon>Fungi</taxon>
        <taxon>Dikarya</taxon>
        <taxon>Ascomycota</taxon>
        <taxon>Pezizomycotina</taxon>
        <taxon>Leotiomycetes</taxon>
        <taxon>Helotiales</taxon>
        <taxon>Mollisiaceae</taxon>
        <taxon>Mollisia</taxon>
    </lineage>
</organism>
<dbReference type="Proteomes" id="UP000070700">
    <property type="component" value="Unassembled WGS sequence"/>
</dbReference>
<name>A0A194X488_MOLSC</name>
<evidence type="ECO:0000313" key="3">
    <source>
        <dbReference type="Proteomes" id="UP000070700"/>
    </source>
</evidence>
<dbReference type="RefSeq" id="XP_018069229.1">
    <property type="nucleotide sequence ID" value="XM_018221225.1"/>
</dbReference>